<accession>A0A1G6HN77</accession>
<dbReference type="GO" id="GO:0006424">
    <property type="term" value="P:glutamyl-tRNA aminoacylation"/>
    <property type="evidence" value="ECO:0007669"/>
    <property type="project" value="InterPro"/>
</dbReference>
<keyword evidence="8" id="KW-0648">Protein biosynthesis</keyword>
<evidence type="ECO:0000256" key="2">
    <source>
        <dbReference type="ARBA" id="ARBA00022723"/>
    </source>
</evidence>
<evidence type="ECO:0000256" key="4">
    <source>
        <dbReference type="ARBA" id="ARBA00022833"/>
    </source>
</evidence>
<reference evidence="11" key="1">
    <citation type="submission" date="2016-09" db="EMBL/GenBank/DDBJ databases">
        <authorList>
            <person name="Varghese N."/>
            <person name="Submissions S."/>
        </authorList>
    </citation>
    <scope>NUCLEOTIDE SEQUENCE [LARGE SCALE GENOMIC DNA]</scope>
    <source>
        <strain evidence="11">ANC 4422</strain>
    </source>
</reference>
<feature type="binding site" evidence="7">
    <location>
        <begin position="14"/>
        <end position="18"/>
    </location>
    <ligand>
        <name>L-glutamate</name>
        <dbReference type="ChEBI" id="CHEBI:29985"/>
    </ligand>
</feature>
<dbReference type="GO" id="GO:0005829">
    <property type="term" value="C:cytosol"/>
    <property type="evidence" value="ECO:0007669"/>
    <property type="project" value="TreeGrafter"/>
</dbReference>
<dbReference type="PRINTS" id="PR00987">
    <property type="entry name" value="TRNASYNTHGLU"/>
</dbReference>
<evidence type="ECO:0000313" key="11">
    <source>
        <dbReference type="Proteomes" id="UP000242501"/>
    </source>
</evidence>
<dbReference type="InterPro" id="IPR014729">
    <property type="entry name" value="Rossmann-like_a/b/a_fold"/>
</dbReference>
<feature type="binding site" evidence="7">
    <location>
        <position position="119"/>
    </location>
    <ligand>
        <name>Zn(2+)</name>
        <dbReference type="ChEBI" id="CHEBI:29105"/>
    </ligand>
</feature>
<feature type="domain" description="Glutamyl/glutaminyl-tRNA synthetase class Ib catalytic" evidence="9">
    <location>
        <begin position="12"/>
        <end position="243"/>
    </location>
</feature>
<dbReference type="OrthoDB" id="9807503at2"/>
<evidence type="ECO:0000256" key="3">
    <source>
        <dbReference type="ARBA" id="ARBA00022741"/>
    </source>
</evidence>
<feature type="short sequence motif" description="'KMSKS' region" evidence="7">
    <location>
        <begin position="232"/>
        <end position="236"/>
    </location>
</feature>
<dbReference type="STRING" id="1219383.SAMN05421733_106179"/>
<dbReference type="GO" id="GO:0008270">
    <property type="term" value="F:zinc ion binding"/>
    <property type="evidence" value="ECO:0007669"/>
    <property type="project" value="UniProtKB-UniRule"/>
</dbReference>
<keyword evidence="4 7" id="KW-0862">Zinc</keyword>
<feature type="binding site" evidence="7">
    <location>
        <position position="194"/>
    </location>
    <ligand>
        <name>L-glutamate</name>
        <dbReference type="ChEBI" id="CHEBI:29985"/>
    </ligand>
</feature>
<dbReference type="NCBIfam" id="NF004314">
    <property type="entry name" value="PRK05710.1-3"/>
    <property type="match status" value="1"/>
</dbReference>
<dbReference type="GO" id="GO:0006400">
    <property type="term" value="P:tRNA modification"/>
    <property type="evidence" value="ECO:0007669"/>
    <property type="project" value="InterPro"/>
</dbReference>
<name>A0A1G6HN77_9GAMM</name>
<dbReference type="GO" id="GO:0004818">
    <property type="term" value="F:glutamate-tRNA ligase activity"/>
    <property type="evidence" value="ECO:0007669"/>
    <property type="project" value="TreeGrafter"/>
</dbReference>
<comment type="function">
    <text evidence="7">Catalyzes the tRNA-independent activation of glutamate in presence of ATP and the subsequent transfer of glutamate onto a tRNA(Asp). Glutamate is transferred on the 2-amino-5-(4,5-dihydroxy-2-cyclopenten-1-yl) moiety of the queuosine in the wobble position of the QUC anticodon.</text>
</comment>
<comment type="cofactor">
    <cofactor evidence="7">
        <name>Zn(2+)</name>
        <dbReference type="ChEBI" id="CHEBI:29105"/>
    </cofactor>
    <text evidence="7">Binds 1 zinc ion per subunit.</text>
</comment>
<evidence type="ECO:0000313" key="10">
    <source>
        <dbReference type="EMBL" id="SDB95700.1"/>
    </source>
</evidence>
<dbReference type="PANTHER" id="PTHR43311:SF1">
    <property type="entry name" value="GLUTAMYL-Q TRNA(ASP) SYNTHETASE"/>
    <property type="match status" value="1"/>
</dbReference>
<dbReference type="HAMAP" id="MF_01428">
    <property type="entry name" value="Glu_Q_tRNA_synth"/>
    <property type="match status" value="1"/>
</dbReference>
<dbReference type="InterPro" id="IPR000924">
    <property type="entry name" value="Glu/Gln-tRNA-synth"/>
</dbReference>
<feature type="binding site" evidence="7">
    <location>
        <position position="50"/>
    </location>
    <ligand>
        <name>L-glutamate</name>
        <dbReference type="ChEBI" id="CHEBI:29985"/>
    </ligand>
</feature>
<dbReference type="EC" id="6.1.1.-" evidence="7"/>
<gene>
    <name evidence="7" type="primary">gluQ</name>
    <name evidence="10" type="ORF">SAMN05421733_106179</name>
</gene>
<dbReference type="GO" id="GO:0005524">
    <property type="term" value="F:ATP binding"/>
    <property type="evidence" value="ECO:0007669"/>
    <property type="project" value="UniProtKB-KW"/>
</dbReference>
<keyword evidence="1 7" id="KW-0436">Ligase</keyword>
<comment type="similarity">
    <text evidence="7">Belongs to the class-I aminoacyl-tRNA synthetase family. GluQ subfamily.</text>
</comment>
<dbReference type="InterPro" id="IPR020058">
    <property type="entry name" value="Glu/Gln-tRNA-synth_Ib_cat-dom"/>
</dbReference>
<dbReference type="SUPFAM" id="SSF52374">
    <property type="entry name" value="Nucleotidylyl transferase"/>
    <property type="match status" value="1"/>
</dbReference>
<keyword evidence="11" id="KW-1185">Reference proteome</keyword>
<keyword evidence="3 7" id="KW-0547">Nucleotide-binding</keyword>
<proteinExistence type="inferred from homology"/>
<keyword evidence="6 7" id="KW-0030">Aminoacyl-tRNA synthetase</keyword>
<keyword evidence="5 7" id="KW-0067">ATP-binding</keyword>
<dbReference type="Gene3D" id="3.40.50.620">
    <property type="entry name" value="HUPs"/>
    <property type="match status" value="1"/>
</dbReference>
<sequence length="295" mass="33542">MSVNNTQPSLYRGRFAPSPTGPLHFGSLITAVASYCEAKSKQGQWFVRIEDTDIPRIDPVSIPHILACLDQFEFELDAPILYQKDRLDLYHQAIEQLKQQQLVYACQCTRKMLGSNAIYQGHCRNLQLDFSQQAVRVKVNDQTICFQDQLQGQHCSNLQHDLGDFVLLRRDGIFNYQLAVVVDDALQGITHVVRGSDLLDNTARQIWLAQLLKAPTLNYMHLPLAMNKHGQKLSKQNLAQALDLTQAPKLLQHALYCLGQPHIELDRPCLMLKQAITQWSIDQIPHSMTLNGIYE</sequence>
<feature type="binding site" evidence="7">
    <location>
        <position position="123"/>
    </location>
    <ligand>
        <name>Zn(2+)</name>
        <dbReference type="ChEBI" id="CHEBI:29105"/>
    </ligand>
</feature>
<evidence type="ECO:0000256" key="5">
    <source>
        <dbReference type="ARBA" id="ARBA00022840"/>
    </source>
</evidence>
<protein>
    <recommendedName>
        <fullName evidence="7">Glutamyl-Q tRNA(Asp) synthetase</fullName>
        <shortName evidence="7">Glu-Q-RSs</shortName>
        <ecNumber evidence="7">6.1.1.-</ecNumber>
    </recommendedName>
</protein>
<dbReference type="Proteomes" id="UP000242501">
    <property type="component" value="Unassembled WGS sequence"/>
</dbReference>
<dbReference type="EMBL" id="FMYL01000006">
    <property type="protein sequence ID" value="SDB95700.1"/>
    <property type="molecule type" value="Genomic_DNA"/>
</dbReference>
<feature type="binding site" evidence="7">
    <location>
        <position position="176"/>
    </location>
    <ligand>
        <name>L-glutamate</name>
        <dbReference type="ChEBI" id="CHEBI:29985"/>
    </ligand>
</feature>
<feature type="short sequence motif" description="'HIGH' region" evidence="7">
    <location>
        <begin position="17"/>
        <end position="27"/>
    </location>
</feature>
<dbReference type="RefSeq" id="WP_092748340.1">
    <property type="nucleotide sequence ID" value="NZ_FMYL01000006.1"/>
</dbReference>
<feature type="binding site" evidence="7">
    <location>
        <position position="235"/>
    </location>
    <ligand>
        <name>ATP</name>
        <dbReference type="ChEBI" id="CHEBI:30616"/>
    </ligand>
</feature>
<dbReference type="FunFam" id="3.40.50.620:FF:000093">
    <property type="entry name" value="Glutamyl-Q tRNA(Asp) synthetase"/>
    <property type="match status" value="1"/>
</dbReference>
<organism evidence="10 11">
    <name type="scientific">Acinetobacter boissieri</name>
    <dbReference type="NCBI Taxonomy" id="1219383"/>
    <lineage>
        <taxon>Bacteria</taxon>
        <taxon>Pseudomonadati</taxon>
        <taxon>Pseudomonadota</taxon>
        <taxon>Gammaproteobacteria</taxon>
        <taxon>Moraxellales</taxon>
        <taxon>Moraxellaceae</taxon>
        <taxon>Acinetobacter</taxon>
    </lineage>
</organism>
<feature type="binding site" evidence="7">
    <location>
        <position position="108"/>
    </location>
    <ligand>
        <name>Zn(2+)</name>
        <dbReference type="ChEBI" id="CHEBI:29105"/>
    </ligand>
</feature>
<dbReference type="PANTHER" id="PTHR43311">
    <property type="entry name" value="GLUTAMATE--TRNA LIGASE"/>
    <property type="match status" value="1"/>
</dbReference>
<dbReference type="InterPro" id="IPR049940">
    <property type="entry name" value="GluQ/Sye"/>
</dbReference>
<dbReference type="AlphaFoldDB" id="A0A1G6HN77"/>
<evidence type="ECO:0000256" key="8">
    <source>
        <dbReference type="RuleBase" id="RU363037"/>
    </source>
</evidence>
<dbReference type="Pfam" id="PF00749">
    <property type="entry name" value="tRNA-synt_1c"/>
    <property type="match status" value="1"/>
</dbReference>
<dbReference type="NCBIfam" id="TIGR03838">
    <property type="entry name" value="queuosine_YadB"/>
    <property type="match status" value="1"/>
</dbReference>
<dbReference type="InterPro" id="IPR022380">
    <property type="entry name" value="Glu-Q_tRNA(Asp)_Synthase"/>
</dbReference>
<evidence type="ECO:0000256" key="7">
    <source>
        <dbReference type="HAMAP-Rule" id="MF_01428"/>
    </source>
</evidence>
<keyword evidence="2 7" id="KW-0479">Metal-binding</keyword>
<evidence type="ECO:0000256" key="6">
    <source>
        <dbReference type="ARBA" id="ARBA00023146"/>
    </source>
</evidence>
<evidence type="ECO:0000256" key="1">
    <source>
        <dbReference type="ARBA" id="ARBA00022598"/>
    </source>
</evidence>
<evidence type="ECO:0000259" key="9">
    <source>
        <dbReference type="Pfam" id="PF00749"/>
    </source>
</evidence>
<feature type="binding site" evidence="7">
    <location>
        <position position="106"/>
    </location>
    <ligand>
        <name>Zn(2+)</name>
        <dbReference type="ChEBI" id="CHEBI:29105"/>
    </ligand>
</feature>